<dbReference type="EMBL" id="KZ663543">
    <property type="protein sequence ID" value="PPS11847.1"/>
    <property type="molecule type" value="Genomic_DNA"/>
</dbReference>
<dbReference type="PANTHER" id="PTHR31818">
    <property type="entry name" value="O-FUCOSYLTRANSFERASE 16"/>
    <property type="match status" value="1"/>
</dbReference>
<evidence type="ECO:0000313" key="2">
    <source>
        <dbReference type="EMBL" id="PPS11847.1"/>
    </source>
</evidence>
<dbReference type="Proteomes" id="UP000239757">
    <property type="component" value="Unassembled WGS sequence"/>
</dbReference>
<dbReference type="AlphaFoldDB" id="A0A2P5Y8D6"/>
<reference evidence="2 3" key="1">
    <citation type="submission" date="2015-01" db="EMBL/GenBank/DDBJ databases">
        <title>Genome of allotetraploid Gossypium barbadense reveals genomic plasticity and fiber elongation in cotton evolution.</title>
        <authorList>
            <person name="Chen X."/>
            <person name="Liu X."/>
            <person name="Zhao B."/>
            <person name="Zheng H."/>
            <person name="Hu Y."/>
            <person name="Lu G."/>
            <person name="Yang C."/>
            <person name="Chen J."/>
            <person name="Shan C."/>
            <person name="Zhang L."/>
            <person name="Zhou Y."/>
            <person name="Wang L."/>
            <person name="Guo W."/>
            <person name="Bai Y."/>
            <person name="Ruan J."/>
            <person name="Shangguan X."/>
            <person name="Mao Y."/>
            <person name="Jiang J."/>
            <person name="Zhu Y."/>
            <person name="Lei J."/>
            <person name="Kang H."/>
            <person name="Chen S."/>
            <person name="He X."/>
            <person name="Wang R."/>
            <person name="Wang Y."/>
            <person name="Chen J."/>
            <person name="Wang L."/>
            <person name="Yu S."/>
            <person name="Wang B."/>
            <person name="Wei J."/>
            <person name="Song S."/>
            <person name="Lu X."/>
            <person name="Gao Z."/>
            <person name="Gu W."/>
            <person name="Deng X."/>
            <person name="Ma D."/>
            <person name="Wang S."/>
            <person name="Liang W."/>
            <person name="Fang L."/>
            <person name="Cai C."/>
            <person name="Zhu X."/>
            <person name="Zhou B."/>
            <person name="Zhang Y."/>
            <person name="Chen Z."/>
            <person name="Xu S."/>
            <person name="Zhu R."/>
            <person name="Wang S."/>
            <person name="Zhang T."/>
            <person name="Zhao G."/>
        </authorList>
    </citation>
    <scope>NUCLEOTIDE SEQUENCE [LARGE SCALE GENOMIC DNA]</scope>
    <source>
        <strain evidence="3">cv. Xinhai21</strain>
        <tissue evidence="2">Leaf</tissue>
    </source>
</reference>
<evidence type="ECO:0000313" key="3">
    <source>
        <dbReference type="Proteomes" id="UP000239757"/>
    </source>
</evidence>
<name>A0A2P5Y8D6_GOSBA</name>
<dbReference type="OrthoDB" id="1882547at2759"/>
<dbReference type="PANTHER" id="PTHR31818:SF3">
    <property type="entry name" value="O-FUCOSYLTRANSFERASE 29"/>
    <property type="match status" value="1"/>
</dbReference>
<sequence length="102" mass="11758">MGHKRTIRPNAKRLSSLFMERDKMDWDTFARKVKAVQRGCMGEPDEMRPGRGEFHEYPYSCICKKNGDPESEQVRGNQGLKNRSKEEEPVLGAKGDEQVFLI</sequence>
<proteinExistence type="predicted"/>
<feature type="region of interest" description="Disordered" evidence="1">
    <location>
        <begin position="67"/>
        <end position="102"/>
    </location>
</feature>
<protein>
    <submittedName>
        <fullName evidence="2">Uncharacterized protein</fullName>
    </submittedName>
</protein>
<organism evidence="2 3">
    <name type="scientific">Gossypium barbadense</name>
    <name type="common">Sea Island cotton</name>
    <name type="synonym">Hibiscus barbadensis</name>
    <dbReference type="NCBI Taxonomy" id="3634"/>
    <lineage>
        <taxon>Eukaryota</taxon>
        <taxon>Viridiplantae</taxon>
        <taxon>Streptophyta</taxon>
        <taxon>Embryophyta</taxon>
        <taxon>Tracheophyta</taxon>
        <taxon>Spermatophyta</taxon>
        <taxon>Magnoliopsida</taxon>
        <taxon>eudicotyledons</taxon>
        <taxon>Gunneridae</taxon>
        <taxon>Pentapetalae</taxon>
        <taxon>rosids</taxon>
        <taxon>malvids</taxon>
        <taxon>Malvales</taxon>
        <taxon>Malvaceae</taxon>
        <taxon>Malvoideae</taxon>
        <taxon>Gossypium</taxon>
    </lineage>
</organism>
<gene>
    <name evidence="2" type="ORF">GOBAR_AA08805</name>
</gene>
<accession>A0A2P5Y8D6</accession>
<evidence type="ECO:0000256" key="1">
    <source>
        <dbReference type="SAM" id="MobiDB-lite"/>
    </source>
</evidence>